<proteinExistence type="predicted"/>
<dbReference type="PROSITE" id="PS50004">
    <property type="entry name" value="C2"/>
    <property type="match status" value="1"/>
</dbReference>
<organism evidence="2 3">
    <name type="scientific">Bugula neritina</name>
    <name type="common">Brown bryozoan</name>
    <name type="synonym">Sertularia neritina</name>
    <dbReference type="NCBI Taxonomy" id="10212"/>
    <lineage>
        <taxon>Eukaryota</taxon>
        <taxon>Metazoa</taxon>
        <taxon>Spiralia</taxon>
        <taxon>Lophotrochozoa</taxon>
        <taxon>Bryozoa</taxon>
        <taxon>Gymnolaemata</taxon>
        <taxon>Cheilostomatida</taxon>
        <taxon>Flustrina</taxon>
        <taxon>Buguloidea</taxon>
        <taxon>Bugulidae</taxon>
        <taxon>Bugula</taxon>
    </lineage>
</organism>
<feature type="domain" description="C2" evidence="1">
    <location>
        <begin position="1"/>
        <end position="77"/>
    </location>
</feature>
<dbReference type="SMART" id="SM00239">
    <property type="entry name" value="C2"/>
    <property type="match status" value="1"/>
</dbReference>
<dbReference type="CDD" id="cd00275">
    <property type="entry name" value="C2_PLC_like"/>
    <property type="match status" value="1"/>
</dbReference>
<dbReference type="EMBL" id="VXIV02003218">
    <property type="protein sequence ID" value="KAF6019613.1"/>
    <property type="molecule type" value="Genomic_DNA"/>
</dbReference>
<protein>
    <submittedName>
        <fullName evidence="2">PLCL2</fullName>
    </submittedName>
</protein>
<dbReference type="SUPFAM" id="SSF49562">
    <property type="entry name" value="C2 domain (Calcium/lipid-binding domain, CaLB)"/>
    <property type="match status" value="1"/>
</dbReference>
<accession>A0A7J7J0H0</accession>
<sequence length="291" mass="32450">MFGIRADCANFRTKTVPGNGQNPFFDESFTFYTHFPEMALLKFTVLDDEFIGDEFIAQYTIPVDCINTGYRHINLLSSAGNKLAGCTLFVHITATHGADKAIDDTTKCLINNLSELAELKFNVETALIKFKEACDVGSVANIKYCVRTIANRACNAKGLTIKLVKSSGLPTFIISDGTPPDILKKALQAYLAWCKECKTLIDNGEPIRKTLLEIQALLRTIQSEMNSYVEEANLSEKKSQKALENFNWNMRVLKEQLTSLDQYTETCHSSFLKVIEAAQVNGVEVMTETES</sequence>
<dbReference type="GO" id="GO:0048015">
    <property type="term" value="P:phosphatidylinositol-mediated signaling"/>
    <property type="evidence" value="ECO:0007669"/>
    <property type="project" value="TreeGrafter"/>
</dbReference>
<dbReference type="InterPro" id="IPR000008">
    <property type="entry name" value="C2_dom"/>
</dbReference>
<dbReference type="Pfam" id="PF00168">
    <property type="entry name" value="C2"/>
    <property type="match status" value="1"/>
</dbReference>
<dbReference type="GO" id="GO:0007214">
    <property type="term" value="P:gamma-aminobutyric acid signaling pathway"/>
    <property type="evidence" value="ECO:0007669"/>
    <property type="project" value="TreeGrafter"/>
</dbReference>
<dbReference type="GO" id="GO:0032228">
    <property type="term" value="P:regulation of synaptic transmission, GABAergic"/>
    <property type="evidence" value="ECO:0007669"/>
    <property type="project" value="TreeGrafter"/>
</dbReference>
<name>A0A7J7J0H0_BUGNE</name>
<gene>
    <name evidence="2" type="ORF">EB796_022086</name>
</gene>
<dbReference type="Gene3D" id="2.60.40.150">
    <property type="entry name" value="C2 domain"/>
    <property type="match status" value="1"/>
</dbReference>
<comment type="caution">
    <text evidence="2">The sequence shown here is derived from an EMBL/GenBank/DDBJ whole genome shotgun (WGS) entry which is preliminary data.</text>
</comment>
<evidence type="ECO:0000259" key="1">
    <source>
        <dbReference type="PROSITE" id="PS50004"/>
    </source>
</evidence>
<dbReference type="PANTHER" id="PTHR10336">
    <property type="entry name" value="PHOSPHOINOSITIDE-SPECIFIC PHOSPHOLIPASE C FAMILY PROTEIN"/>
    <property type="match status" value="1"/>
</dbReference>
<dbReference type="GO" id="GO:0046488">
    <property type="term" value="P:phosphatidylinositol metabolic process"/>
    <property type="evidence" value="ECO:0007669"/>
    <property type="project" value="TreeGrafter"/>
</dbReference>
<dbReference type="OrthoDB" id="269822at2759"/>
<keyword evidence="3" id="KW-1185">Reference proteome</keyword>
<evidence type="ECO:0000313" key="2">
    <source>
        <dbReference type="EMBL" id="KAF6019613.1"/>
    </source>
</evidence>
<dbReference type="PANTHER" id="PTHR10336:SF196">
    <property type="entry name" value="PHOSPHOINOSITIDE PHOSPHOLIPASE C"/>
    <property type="match status" value="1"/>
</dbReference>
<reference evidence="2" key="1">
    <citation type="submission" date="2020-06" db="EMBL/GenBank/DDBJ databases">
        <title>Draft genome of Bugula neritina, a colonial animal packing powerful symbionts and potential medicines.</title>
        <authorList>
            <person name="Rayko M."/>
        </authorList>
    </citation>
    <scope>NUCLEOTIDE SEQUENCE [LARGE SCALE GENOMIC DNA]</scope>
    <source>
        <strain evidence="2">Kwan_BN1</strain>
    </source>
</reference>
<dbReference type="GO" id="GO:0004435">
    <property type="term" value="F:phosphatidylinositol-4,5-bisphosphate phospholipase C activity"/>
    <property type="evidence" value="ECO:0007669"/>
    <property type="project" value="TreeGrafter"/>
</dbReference>
<dbReference type="GO" id="GO:0051209">
    <property type="term" value="P:release of sequestered calcium ion into cytosol"/>
    <property type="evidence" value="ECO:0007669"/>
    <property type="project" value="TreeGrafter"/>
</dbReference>
<dbReference type="InterPro" id="IPR001192">
    <property type="entry name" value="PI-PLC_fam"/>
</dbReference>
<evidence type="ECO:0000313" key="3">
    <source>
        <dbReference type="Proteomes" id="UP000593567"/>
    </source>
</evidence>
<dbReference type="InterPro" id="IPR035892">
    <property type="entry name" value="C2_domain_sf"/>
</dbReference>
<dbReference type="AlphaFoldDB" id="A0A7J7J0H0"/>
<dbReference type="Proteomes" id="UP000593567">
    <property type="component" value="Unassembled WGS sequence"/>
</dbReference>